<organism evidence="18 19">
    <name type="scientific">Thalassovita litoralis</name>
    <dbReference type="NCBI Taxonomy" id="1010611"/>
    <lineage>
        <taxon>Bacteria</taxon>
        <taxon>Pseudomonadati</taxon>
        <taxon>Pseudomonadota</taxon>
        <taxon>Alphaproteobacteria</taxon>
        <taxon>Rhodobacterales</taxon>
        <taxon>Roseobacteraceae</taxon>
        <taxon>Thalassovita</taxon>
    </lineage>
</organism>
<keyword evidence="14" id="KW-0449">Lipoprotein</keyword>
<keyword evidence="10" id="KW-0626">Porin</keyword>
<evidence type="ECO:0000256" key="14">
    <source>
        <dbReference type="ARBA" id="ARBA00023288"/>
    </source>
</evidence>
<dbReference type="InterPro" id="IPR054765">
    <property type="entry name" value="SLBB_dom"/>
</dbReference>
<evidence type="ECO:0000256" key="5">
    <source>
        <dbReference type="ARBA" id="ARBA00022597"/>
    </source>
</evidence>
<dbReference type="Pfam" id="PF02563">
    <property type="entry name" value="Poly_export"/>
    <property type="match status" value="1"/>
</dbReference>
<dbReference type="PANTHER" id="PTHR33619:SF3">
    <property type="entry name" value="POLYSACCHARIDE EXPORT PROTEIN GFCE-RELATED"/>
    <property type="match status" value="1"/>
</dbReference>
<feature type="domain" description="SLBB" evidence="17">
    <location>
        <begin position="157"/>
        <end position="235"/>
    </location>
</feature>
<evidence type="ECO:0000313" key="19">
    <source>
        <dbReference type="Proteomes" id="UP000316030"/>
    </source>
</evidence>
<gene>
    <name evidence="18" type="ORF">SAMN06265173_11553</name>
</gene>
<accession>A0A521EAJ5</accession>
<keyword evidence="11" id="KW-0472">Membrane</keyword>
<evidence type="ECO:0000256" key="7">
    <source>
        <dbReference type="ARBA" id="ARBA00022729"/>
    </source>
</evidence>
<evidence type="ECO:0000256" key="1">
    <source>
        <dbReference type="ARBA" id="ARBA00004571"/>
    </source>
</evidence>
<dbReference type="InterPro" id="IPR003715">
    <property type="entry name" value="Poly_export_N"/>
</dbReference>
<dbReference type="PANTHER" id="PTHR33619">
    <property type="entry name" value="POLYSACCHARIDE EXPORT PROTEIN GFCE-RELATED"/>
    <property type="match status" value="1"/>
</dbReference>
<proteinExistence type="inferred from homology"/>
<comment type="similarity">
    <text evidence="2">Belongs to the BexD/CtrA/VexA family.</text>
</comment>
<dbReference type="OrthoDB" id="9808421at2"/>
<dbReference type="AlphaFoldDB" id="A0A521EAJ5"/>
<feature type="signal peptide" evidence="15">
    <location>
        <begin position="1"/>
        <end position="17"/>
    </location>
</feature>
<name>A0A521EAJ5_9RHOB</name>
<keyword evidence="8" id="KW-0625">Polysaccharide transport</keyword>
<dbReference type="GO" id="GO:0046930">
    <property type="term" value="C:pore complex"/>
    <property type="evidence" value="ECO:0007669"/>
    <property type="project" value="UniProtKB-KW"/>
</dbReference>
<feature type="domain" description="SLBB" evidence="17">
    <location>
        <begin position="244"/>
        <end position="323"/>
    </location>
</feature>
<keyword evidence="13" id="KW-0998">Cell outer membrane</keyword>
<dbReference type="PROSITE" id="PS51257">
    <property type="entry name" value="PROKAR_LIPOPROTEIN"/>
    <property type="match status" value="1"/>
</dbReference>
<keyword evidence="7 15" id="KW-0732">Signal</keyword>
<evidence type="ECO:0000256" key="2">
    <source>
        <dbReference type="ARBA" id="ARBA00009450"/>
    </source>
</evidence>
<keyword evidence="4" id="KW-1134">Transmembrane beta strand</keyword>
<feature type="chain" id="PRO_5022040535" evidence="15">
    <location>
        <begin position="18"/>
        <end position="353"/>
    </location>
</feature>
<evidence type="ECO:0000256" key="12">
    <source>
        <dbReference type="ARBA" id="ARBA00023139"/>
    </source>
</evidence>
<evidence type="ECO:0000256" key="10">
    <source>
        <dbReference type="ARBA" id="ARBA00023114"/>
    </source>
</evidence>
<evidence type="ECO:0000313" key="18">
    <source>
        <dbReference type="EMBL" id="SMO80956.1"/>
    </source>
</evidence>
<dbReference type="GO" id="GO:0015159">
    <property type="term" value="F:polysaccharide transmembrane transporter activity"/>
    <property type="evidence" value="ECO:0007669"/>
    <property type="project" value="InterPro"/>
</dbReference>
<dbReference type="InterPro" id="IPR049712">
    <property type="entry name" value="Poly_export"/>
</dbReference>
<keyword evidence="3" id="KW-0813">Transport</keyword>
<keyword evidence="12" id="KW-0564">Palmitate</keyword>
<evidence type="ECO:0000259" key="16">
    <source>
        <dbReference type="Pfam" id="PF02563"/>
    </source>
</evidence>
<evidence type="ECO:0000259" key="17">
    <source>
        <dbReference type="Pfam" id="PF22461"/>
    </source>
</evidence>
<evidence type="ECO:0000256" key="9">
    <source>
        <dbReference type="ARBA" id="ARBA00023065"/>
    </source>
</evidence>
<dbReference type="Proteomes" id="UP000316030">
    <property type="component" value="Unassembled WGS sequence"/>
</dbReference>
<reference evidence="18 19" key="1">
    <citation type="submission" date="2017-05" db="EMBL/GenBank/DDBJ databases">
        <authorList>
            <person name="Varghese N."/>
            <person name="Submissions S."/>
        </authorList>
    </citation>
    <scope>NUCLEOTIDE SEQUENCE [LARGE SCALE GENOMIC DNA]</scope>
    <source>
        <strain evidence="18 19">DSM 29506</strain>
    </source>
</reference>
<keyword evidence="5" id="KW-0762">Sugar transport</keyword>
<dbReference type="EMBL" id="FXTO01000015">
    <property type="protein sequence ID" value="SMO80956.1"/>
    <property type="molecule type" value="Genomic_DNA"/>
</dbReference>
<keyword evidence="19" id="KW-1185">Reference proteome</keyword>
<comment type="subcellular location">
    <subcellularLocation>
        <location evidence="1">Cell outer membrane</location>
        <topology evidence="1">Multi-pass membrane protein</topology>
    </subcellularLocation>
</comment>
<dbReference type="Gene3D" id="3.10.560.10">
    <property type="entry name" value="Outer membrane lipoprotein wza domain like"/>
    <property type="match status" value="2"/>
</dbReference>
<evidence type="ECO:0000256" key="8">
    <source>
        <dbReference type="ARBA" id="ARBA00023047"/>
    </source>
</evidence>
<evidence type="ECO:0000256" key="4">
    <source>
        <dbReference type="ARBA" id="ARBA00022452"/>
    </source>
</evidence>
<protein>
    <submittedName>
        <fullName evidence="18">Polysaccharide export outer membrane protein</fullName>
    </submittedName>
</protein>
<feature type="domain" description="Polysaccharide export protein N-terminal" evidence="16">
    <location>
        <begin position="67"/>
        <end position="151"/>
    </location>
</feature>
<sequence length="353" mass="38765">MKRAVFTIAFMFLAACSDGFTTFPITREQQEQLDENVTIIRLTESNISSYMVSATQPQAAQVLGSSRWEYKLGAGDILHVTVFGHPDLGGVANGSDKPASQTGFTVQSDGRFYYPYIGDVIAANRTVQDVRDDIAGRLAKYVNDPQVEVRVAEYNSQRVFLNGEVKAPNTQRLSVVPLSLLEAVNAAGGLTEDADPGRITIQRNGYIARVDLTGFLERGYRQNNPVLRNGDIVNVPPRRTLEAFLLGEISKPSTVDLSKEPVTLTQALTRQGGLREARADARGVFVFRAAPATTYVYQLETSSPAGLLLGTRFMLEPGDVVYVTRSPLQKWNDTITRILPTVNAVYSVDRIAE</sequence>
<evidence type="ECO:0000256" key="11">
    <source>
        <dbReference type="ARBA" id="ARBA00023136"/>
    </source>
</evidence>
<dbReference type="Pfam" id="PF22461">
    <property type="entry name" value="SLBB_2"/>
    <property type="match status" value="2"/>
</dbReference>
<dbReference type="Gene3D" id="3.30.1950.10">
    <property type="entry name" value="wza like domain"/>
    <property type="match status" value="1"/>
</dbReference>
<evidence type="ECO:0000256" key="6">
    <source>
        <dbReference type="ARBA" id="ARBA00022692"/>
    </source>
</evidence>
<keyword evidence="6" id="KW-0812">Transmembrane</keyword>
<dbReference type="GO" id="GO:0015288">
    <property type="term" value="F:porin activity"/>
    <property type="evidence" value="ECO:0007669"/>
    <property type="project" value="UniProtKB-KW"/>
</dbReference>
<keyword evidence="9" id="KW-0406">Ion transport</keyword>
<dbReference type="GO" id="GO:0009279">
    <property type="term" value="C:cell outer membrane"/>
    <property type="evidence" value="ECO:0007669"/>
    <property type="project" value="UniProtKB-SubCell"/>
</dbReference>
<evidence type="ECO:0000256" key="13">
    <source>
        <dbReference type="ARBA" id="ARBA00023237"/>
    </source>
</evidence>
<dbReference type="RefSeq" id="WP_142493770.1">
    <property type="nucleotide sequence ID" value="NZ_FXTO01000015.1"/>
</dbReference>
<dbReference type="GO" id="GO:0006811">
    <property type="term" value="P:monoatomic ion transport"/>
    <property type="evidence" value="ECO:0007669"/>
    <property type="project" value="UniProtKB-KW"/>
</dbReference>
<evidence type="ECO:0000256" key="3">
    <source>
        <dbReference type="ARBA" id="ARBA00022448"/>
    </source>
</evidence>
<evidence type="ECO:0000256" key="15">
    <source>
        <dbReference type="SAM" id="SignalP"/>
    </source>
</evidence>